<dbReference type="KEGG" id="chq:AQ619_12010"/>
<dbReference type="Pfam" id="PF14078">
    <property type="entry name" value="DUF4259"/>
    <property type="match status" value="1"/>
</dbReference>
<dbReference type="InterPro" id="IPR025355">
    <property type="entry name" value="DUF4259"/>
</dbReference>
<dbReference type="RefSeq" id="WP_062147779.1">
    <property type="nucleotide sequence ID" value="NZ_CP013002.1"/>
</dbReference>
<evidence type="ECO:0000313" key="2">
    <source>
        <dbReference type="Proteomes" id="UP000056905"/>
    </source>
</evidence>
<organism evidence="1 2">
    <name type="scientific">Caulobacter henricii</name>
    <dbReference type="NCBI Taxonomy" id="69395"/>
    <lineage>
        <taxon>Bacteria</taxon>
        <taxon>Pseudomonadati</taxon>
        <taxon>Pseudomonadota</taxon>
        <taxon>Alphaproteobacteria</taxon>
        <taxon>Caulobacterales</taxon>
        <taxon>Caulobacteraceae</taxon>
        <taxon>Caulobacter</taxon>
    </lineage>
</organism>
<dbReference type="STRING" id="69395.AQ619_12010"/>
<sequence length="133" mass="14059">MTAWAPGPFDNEEAADFIDDLTEAPEWRVVMTLLEHAAGVSGYLEEAEAELAVAAAAVVASCVSAGSVLPDNHADLKARLGRPPEGAANLARRALARVVAPASELDETWQEGEDHDAWLTQIAGLQTLLGEAR</sequence>
<keyword evidence="2" id="KW-1185">Reference proteome</keyword>
<name>A0A0P0P105_9CAUL</name>
<proteinExistence type="predicted"/>
<evidence type="ECO:0000313" key="1">
    <source>
        <dbReference type="EMBL" id="ALL14005.1"/>
    </source>
</evidence>
<dbReference type="EMBL" id="CP013002">
    <property type="protein sequence ID" value="ALL14005.1"/>
    <property type="molecule type" value="Genomic_DNA"/>
</dbReference>
<dbReference type="OrthoDB" id="7594887at2"/>
<dbReference type="Proteomes" id="UP000056905">
    <property type="component" value="Chromosome"/>
</dbReference>
<accession>A0A0P0P105</accession>
<evidence type="ECO:0008006" key="3">
    <source>
        <dbReference type="Google" id="ProtNLM"/>
    </source>
</evidence>
<protein>
    <recommendedName>
        <fullName evidence="3">DUF4259 domain-containing protein</fullName>
    </recommendedName>
</protein>
<dbReference type="AlphaFoldDB" id="A0A0P0P105"/>
<gene>
    <name evidence="1" type="ORF">AQ619_12010</name>
</gene>
<reference evidence="1 2" key="1">
    <citation type="submission" date="2015-10" db="EMBL/GenBank/DDBJ databases">
        <title>Conservation of the essential genome among Caulobacter and Brevundimonas species.</title>
        <authorList>
            <person name="Scott D."/>
            <person name="Ely B."/>
        </authorList>
    </citation>
    <scope>NUCLEOTIDE SEQUENCE [LARGE SCALE GENOMIC DNA]</scope>
    <source>
        <strain evidence="1 2">CB4</strain>
    </source>
</reference>